<feature type="transmembrane region" description="Helical" evidence="13">
    <location>
        <begin position="683"/>
        <end position="702"/>
    </location>
</feature>
<keyword evidence="2 13" id="KW-0813">Transport</keyword>
<evidence type="ECO:0000256" key="4">
    <source>
        <dbReference type="ARBA" id="ARBA00022496"/>
    </source>
</evidence>
<evidence type="ECO:0000313" key="16">
    <source>
        <dbReference type="Proteomes" id="UP001300692"/>
    </source>
</evidence>
<sequence>MSRAINVALVGNPNAGKTSVFNLLTGMNQKVGNFPGVTMDKVSGVYNHNGQQVNVLDLPGTYSIYPRSMDERVVFDFLSDEHAPDFPDKIIVVADASNLERNLLLFSQIKDLGQPTILVLTMLDIANKQSINIDLTALETEFNTTVVTINGRKGEGLNELKDAILSDCHSEYKPFYDVNELSPEIIPVIKEKFDLANDYISYQYAQQTYSKTFLSNEDKEFIAEAKVKYNFCDRQFQTTETVERYKTIRSKLEQVITRSQKMGEVKNRTSKLDAILTHKVYGYLIFLSVLFVMFQAIFEWANPFMDWIDFGFGQLSALASSYLPAGVLTNLIAEGIIPGLGGVVIFIPQIAILFCFISILEESGYMARVVFLTDKIMRKFGLNGKSIVPLISGVACAIPAIMATRNIESWKDRIITIFVTPFMSCSARLPVYAILIALVIPETKVLGIFNLQGLTLMLLYLLGFFGAIFSALILQKILKVKERSYFIMELPVYRWPKWKNVWLTIFAKSRTFVFEAGKIILAISIILWVLASYGPGEKMENAEAAITETKSHLEPGSDEFEQAVSSYKLENSYAGILGKTVEPIIKPLGYDWKIGIALITSFAAREVFVGTIATIYSVGGDDGDESTIKEKLAAEKDPETGEPMYDFALGLSLMIFYAFAMQCMSTLAVVYRETKSIKWPMLQLFYMSGLAYISALVAYQLLK</sequence>
<comment type="subcellular location">
    <subcellularLocation>
        <location evidence="13">Cell inner membrane</location>
        <topology evidence="13">Multi-pass membrane protein</topology>
    </subcellularLocation>
    <subcellularLocation>
        <location evidence="1">Cell membrane</location>
        <topology evidence="1">Multi-pass membrane protein</topology>
    </subcellularLocation>
</comment>
<comment type="caution">
    <text evidence="15">The sequence shown here is derived from an EMBL/GenBank/DDBJ whole genome shotgun (WGS) entry which is preliminary data.</text>
</comment>
<evidence type="ECO:0000256" key="10">
    <source>
        <dbReference type="ARBA" id="ARBA00023134"/>
    </source>
</evidence>
<dbReference type="PROSITE" id="PS51711">
    <property type="entry name" value="G_FEOB"/>
    <property type="match status" value="1"/>
</dbReference>
<feature type="transmembrane region" description="Helical" evidence="13">
    <location>
        <begin position="280"/>
        <end position="298"/>
    </location>
</feature>
<evidence type="ECO:0000256" key="13">
    <source>
        <dbReference type="RuleBase" id="RU362098"/>
    </source>
</evidence>
<evidence type="ECO:0000256" key="12">
    <source>
        <dbReference type="NCBIfam" id="TIGR00437"/>
    </source>
</evidence>
<comment type="similarity">
    <text evidence="13">Belongs to the TRAFAC class TrmE-Era-EngA-EngB-Septin-like GTPase superfamily. FeoB GTPase (TC 9.A.8) family.</text>
</comment>
<evidence type="ECO:0000256" key="3">
    <source>
        <dbReference type="ARBA" id="ARBA00022475"/>
    </source>
</evidence>
<evidence type="ECO:0000259" key="14">
    <source>
        <dbReference type="PROSITE" id="PS51711"/>
    </source>
</evidence>
<feature type="transmembrane region" description="Helical" evidence="13">
    <location>
        <begin position="512"/>
        <end position="531"/>
    </location>
</feature>
<dbReference type="CDD" id="cd01879">
    <property type="entry name" value="FeoB"/>
    <property type="match status" value="1"/>
</dbReference>
<dbReference type="InterPro" id="IPR027417">
    <property type="entry name" value="P-loop_NTPase"/>
</dbReference>
<keyword evidence="8 13" id="KW-0408">Iron</keyword>
<dbReference type="Pfam" id="PF07670">
    <property type="entry name" value="Gate"/>
    <property type="match status" value="2"/>
</dbReference>
<evidence type="ECO:0000256" key="7">
    <source>
        <dbReference type="ARBA" id="ARBA00022989"/>
    </source>
</evidence>
<proteinExistence type="inferred from homology"/>
<evidence type="ECO:0000256" key="2">
    <source>
        <dbReference type="ARBA" id="ARBA00022448"/>
    </source>
</evidence>
<dbReference type="InterPro" id="IPR050860">
    <property type="entry name" value="FeoB_GTPase"/>
</dbReference>
<evidence type="ECO:0000256" key="8">
    <source>
        <dbReference type="ARBA" id="ARBA00023004"/>
    </source>
</evidence>
<evidence type="ECO:0000256" key="6">
    <source>
        <dbReference type="ARBA" id="ARBA00022741"/>
    </source>
</evidence>
<evidence type="ECO:0000256" key="5">
    <source>
        <dbReference type="ARBA" id="ARBA00022692"/>
    </source>
</evidence>
<keyword evidence="4 13" id="KW-0410">Iron transport</keyword>
<dbReference type="InterPro" id="IPR003373">
    <property type="entry name" value="Fe2_transport_prot-B"/>
</dbReference>
<accession>A0ABT3CW85</accession>
<keyword evidence="7 13" id="KW-1133">Transmembrane helix</keyword>
<keyword evidence="11 13" id="KW-0472">Membrane</keyword>
<feature type="domain" description="FeoB-type G" evidence="14">
    <location>
        <begin position="4"/>
        <end position="170"/>
    </location>
</feature>
<feature type="transmembrane region" description="Helical" evidence="13">
    <location>
        <begin position="340"/>
        <end position="360"/>
    </location>
</feature>
<dbReference type="SUPFAM" id="SSF52540">
    <property type="entry name" value="P-loop containing nucleoside triphosphate hydrolases"/>
    <property type="match status" value="1"/>
</dbReference>
<dbReference type="PANTHER" id="PTHR43185">
    <property type="entry name" value="FERROUS IRON TRANSPORT PROTEIN B"/>
    <property type="match status" value="1"/>
</dbReference>
<organism evidence="15 16">
    <name type="scientific">Reichenbachiella ulvae</name>
    <dbReference type="NCBI Taxonomy" id="2980104"/>
    <lineage>
        <taxon>Bacteria</taxon>
        <taxon>Pseudomonadati</taxon>
        <taxon>Bacteroidota</taxon>
        <taxon>Cytophagia</taxon>
        <taxon>Cytophagales</taxon>
        <taxon>Reichenbachiellaceae</taxon>
        <taxon>Reichenbachiella</taxon>
    </lineage>
</organism>
<name>A0ABT3CW85_9BACT</name>
<dbReference type="NCBIfam" id="TIGR00437">
    <property type="entry name" value="feoB"/>
    <property type="match status" value="1"/>
</dbReference>
<dbReference type="InterPro" id="IPR011642">
    <property type="entry name" value="Gate_dom"/>
</dbReference>
<dbReference type="InterPro" id="IPR011640">
    <property type="entry name" value="Fe2_transport_prot_B_C"/>
</dbReference>
<dbReference type="Proteomes" id="UP001300692">
    <property type="component" value="Unassembled WGS sequence"/>
</dbReference>
<keyword evidence="10 13" id="KW-0342">GTP-binding</keyword>
<feature type="transmembrane region" description="Helical" evidence="13">
    <location>
        <begin position="380"/>
        <end position="402"/>
    </location>
</feature>
<comment type="function">
    <text evidence="13">Probable transporter of a GTP-driven Fe(2+) uptake system.</text>
</comment>
<feature type="transmembrane region" description="Helical" evidence="13">
    <location>
        <begin position="452"/>
        <end position="474"/>
    </location>
</feature>
<dbReference type="EMBL" id="JAOYOD010000001">
    <property type="protein sequence ID" value="MCV9387970.1"/>
    <property type="molecule type" value="Genomic_DNA"/>
</dbReference>
<dbReference type="InterPro" id="IPR030389">
    <property type="entry name" value="G_FEOB_dom"/>
</dbReference>
<evidence type="ECO:0000313" key="15">
    <source>
        <dbReference type="EMBL" id="MCV9387970.1"/>
    </source>
</evidence>
<dbReference type="InterPro" id="IPR006073">
    <property type="entry name" value="GTP-bd"/>
</dbReference>
<keyword evidence="5 13" id="KW-0812">Transmembrane</keyword>
<protein>
    <recommendedName>
        <fullName evidence="12 13">Ferrous iron transport protein B</fullName>
    </recommendedName>
</protein>
<dbReference type="Pfam" id="PF07664">
    <property type="entry name" value="FeoB_C"/>
    <property type="match status" value="1"/>
</dbReference>
<keyword evidence="9" id="KW-0406">Ion transport</keyword>
<dbReference type="PRINTS" id="PR00326">
    <property type="entry name" value="GTP1OBG"/>
</dbReference>
<evidence type="ECO:0000256" key="1">
    <source>
        <dbReference type="ARBA" id="ARBA00004651"/>
    </source>
</evidence>
<gene>
    <name evidence="15" type="primary">feoB</name>
    <name evidence="15" type="ORF">N7U62_14905</name>
</gene>
<keyword evidence="6" id="KW-0547">Nucleotide-binding</keyword>
<keyword evidence="3" id="KW-1003">Cell membrane</keyword>
<feature type="transmembrane region" description="Helical" evidence="13">
    <location>
        <begin position="414"/>
        <end position="440"/>
    </location>
</feature>
<keyword evidence="16" id="KW-1185">Reference proteome</keyword>
<reference evidence="15 16" key="1">
    <citation type="submission" date="2022-10" db="EMBL/GenBank/DDBJ databases">
        <title>Comparative genomics and taxonomic characterization of three novel marine species of genus Reichenbachiella exhibiting antioxidant and polysaccharide degradation activities.</title>
        <authorList>
            <person name="Muhammad N."/>
            <person name="Lee Y.-J."/>
            <person name="Ko J."/>
            <person name="Kim S.-G."/>
        </authorList>
    </citation>
    <scope>NUCLEOTIDE SEQUENCE [LARGE SCALE GENOMIC DNA]</scope>
    <source>
        <strain evidence="15 16">ABR2-5</strain>
    </source>
</reference>
<evidence type="ECO:0000256" key="9">
    <source>
        <dbReference type="ARBA" id="ARBA00023065"/>
    </source>
</evidence>
<feature type="transmembrane region" description="Helical" evidence="13">
    <location>
        <begin position="647"/>
        <end position="671"/>
    </location>
</feature>
<dbReference type="Gene3D" id="3.40.50.300">
    <property type="entry name" value="P-loop containing nucleotide triphosphate hydrolases"/>
    <property type="match status" value="1"/>
</dbReference>
<dbReference type="PANTHER" id="PTHR43185:SF1">
    <property type="entry name" value="FE(2+) TRANSPORTER FEOB"/>
    <property type="match status" value="1"/>
</dbReference>
<dbReference type="RefSeq" id="WP_264138791.1">
    <property type="nucleotide sequence ID" value="NZ_JAOYOD010000001.1"/>
</dbReference>
<dbReference type="Pfam" id="PF02421">
    <property type="entry name" value="FeoB_N"/>
    <property type="match status" value="1"/>
</dbReference>
<evidence type="ECO:0000256" key="11">
    <source>
        <dbReference type="ARBA" id="ARBA00023136"/>
    </source>
</evidence>